<dbReference type="SUPFAM" id="SSF69322">
    <property type="entry name" value="Tricorn protease domain 2"/>
    <property type="match status" value="1"/>
</dbReference>
<dbReference type="GO" id="GO:0030488">
    <property type="term" value="P:tRNA methylation"/>
    <property type="evidence" value="ECO:0007669"/>
    <property type="project" value="TreeGrafter"/>
</dbReference>
<dbReference type="Pfam" id="PF00400">
    <property type="entry name" value="WD40"/>
    <property type="match status" value="1"/>
</dbReference>
<dbReference type="SUPFAM" id="SSF50978">
    <property type="entry name" value="WD40 repeat-like"/>
    <property type="match status" value="1"/>
</dbReference>
<dbReference type="OrthoDB" id="66881at2759"/>
<evidence type="ECO:0000256" key="1">
    <source>
        <dbReference type="ARBA" id="ARBA00004496"/>
    </source>
</evidence>
<dbReference type="Gene3D" id="2.130.10.10">
    <property type="entry name" value="YVTN repeat-like/Quinoprotein amine dehydrogenase"/>
    <property type="match status" value="3"/>
</dbReference>
<evidence type="ECO:0000313" key="8">
    <source>
        <dbReference type="Proteomes" id="UP000183365"/>
    </source>
</evidence>
<dbReference type="PANTHER" id="PTHR14344">
    <property type="entry name" value="WD REPEAT PROTEIN"/>
    <property type="match status" value="1"/>
</dbReference>
<protein>
    <submittedName>
        <fullName evidence="7">Uncharacterized protein</fullName>
    </submittedName>
</protein>
<keyword evidence="3" id="KW-0853">WD repeat</keyword>
<organism evidence="7 8">
    <name type="scientific">Hanseniaspora guilliermondii</name>
    <dbReference type="NCBI Taxonomy" id="56406"/>
    <lineage>
        <taxon>Eukaryota</taxon>
        <taxon>Fungi</taxon>
        <taxon>Dikarya</taxon>
        <taxon>Ascomycota</taxon>
        <taxon>Saccharomycotina</taxon>
        <taxon>Saccharomycetes</taxon>
        <taxon>Saccharomycodales</taxon>
        <taxon>Saccharomycodaceae</taxon>
        <taxon>Hanseniaspora</taxon>
    </lineage>
</organism>
<dbReference type="SMART" id="SM00320">
    <property type="entry name" value="WD40"/>
    <property type="match status" value="7"/>
</dbReference>
<evidence type="ECO:0000256" key="5">
    <source>
        <dbReference type="ARBA" id="ARBA00022737"/>
    </source>
</evidence>
<name>A0A1L0B527_9ASCO</name>
<evidence type="ECO:0000256" key="2">
    <source>
        <dbReference type="ARBA" id="ARBA00022490"/>
    </source>
</evidence>
<evidence type="ECO:0000256" key="3">
    <source>
        <dbReference type="ARBA" id="ARBA00022574"/>
    </source>
</evidence>
<reference evidence="8" key="1">
    <citation type="submission" date="2016-11" db="EMBL/GenBank/DDBJ databases">
        <authorList>
            <person name="Guldener U."/>
        </authorList>
    </citation>
    <scope>NUCLEOTIDE SEQUENCE [LARGE SCALE GENOMIC DNA]</scope>
</reference>
<keyword evidence="5" id="KW-0677">Repeat</keyword>
<accession>A0A1L0B527</accession>
<comment type="similarity">
    <text evidence="6">Belongs to the WD repeat WDR6 family.</text>
</comment>
<proteinExistence type="inferred from homology"/>
<keyword evidence="8" id="KW-1185">Reference proteome</keyword>
<evidence type="ECO:0000313" key="7">
    <source>
        <dbReference type="EMBL" id="SGZ40147.1"/>
    </source>
</evidence>
<dbReference type="EMBL" id="FQNF01000040">
    <property type="protein sequence ID" value="SGZ40147.1"/>
    <property type="molecule type" value="Genomic_DNA"/>
</dbReference>
<comment type="subcellular location">
    <subcellularLocation>
        <location evidence="1">Cytoplasm</location>
    </subcellularLocation>
</comment>
<dbReference type="VEuPathDB" id="FungiDB:HGUI_02347"/>
<gene>
    <name evidence="7" type="ORF">HGUI_02347</name>
</gene>
<dbReference type="InterPro" id="IPR051973">
    <property type="entry name" value="tRNA_Anticodon_Mtase-Reg"/>
</dbReference>
<dbReference type="PANTHER" id="PTHR14344:SF3">
    <property type="entry name" value="WD REPEAT-CONTAINING PROTEIN 6"/>
    <property type="match status" value="1"/>
</dbReference>
<evidence type="ECO:0000256" key="6">
    <source>
        <dbReference type="ARBA" id="ARBA00038255"/>
    </source>
</evidence>
<dbReference type="InterPro" id="IPR015943">
    <property type="entry name" value="WD40/YVTN_repeat-like_dom_sf"/>
</dbReference>
<dbReference type="GO" id="GO:0005737">
    <property type="term" value="C:cytoplasm"/>
    <property type="evidence" value="ECO:0007669"/>
    <property type="project" value="UniProtKB-SubCell"/>
</dbReference>
<dbReference type="AlphaFoldDB" id="A0A1L0B527"/>
<sequence>MATNKSYELNIFQSSIIQQCKIYKRKNGQEHNITYWLSKNDTIQVYQVIDSKPNLIRQVNKVFQNYNEEVTDINICGMKFFDDLDKVVLFGRDVYSVIPLSKIFDSQSTYINCKDLGSSVVSCTYWVTDVELCGNKSYVLTCYNEILIYELTTFKLLLRVKQNKLSSISYKGYLKLKNKELIVVSPSVLNGCLLWSYNIEKDEITDLYKLADNSHQGIIFDACIDNDYRFLITCSDDRSINLFDFKTGGLLQKLYGHVSRVWKVKFMYNDDERSLWGIISCSEDSKFVTWKFEKNELVLKKHESHEVTQIKNCWNLDYYKNQVLSCGNDGRVKLTFININEEAPAKSLKIELKKREMIKEVINVDEDEYIILSNSGNNLYTISPDNTTDATCDEIEIENFVKIISLNHNRMFLAIDKKNTIIILQKTNKINKIKEFLISDVTKILSLIVVSNIKDNKIEFILDSPNKNDNFILYSFDFELLEIKKLFSYSKMVNDSNQPLTVTSGYYRRFDQCLMVGTLNGKIICYVKDQFLKCIAFGEGAINTISETHLQMEEKHSLLLVSTRFQYGLLNAELTLKAFSNLTTSKIDNIKYISGSGFIMNTIKDGYFLELNESKNMILSQHKLPNNLKTVFTENNKWVLCVYTNDGSSHIEIHKIRSQKDILVHEGTHGRETRCITVLEDDGNTVSFVTGSEDTTLKMHEFNRSDNPCTNSQLMTYRGHVSGLQTSGKIKFMNGKELFLSTSAKEELFMWSFNSVVDTVTNIKSLYMNLVSKLPTTKDLKKKKNHVNNIELRVTCFCFDSKRNILYTCYSNSMIRSWKVDCNNSNTDYKVHFINEYFYKKCSIFDCVLMNEYLVLGTSEGMLVSYKIEGQKLELKDCLKTHQNGIMCIENIKDDFLITGGDDNAISMTKLDKLTGIFEKKYEVKNASNSAISSVKKITDDKFIFTSIDQLIGIYEMNYSNNTLNKQKIFFTNIADTQSIDTTKNLILIGGLGLSIYKELI</sequence>
<keyword evidence="4" id="KW-0819">tRNA processing</keyword>
<dbReference type="InterPro" id="IPR001680">
    <property type="entry name" value="WD40_rpt"/>
</dbReference>
<dbReference type="InterPro" id="IPR036322">
    <property type="entry name" value="WD40_repeat_dom_sf"/>
</dbReference>
<evidence type="ECO:0000256" key="4">
    <source>
        <dbReference type="ARBA" id="ARBA00022694"/>
    </source>
</evidence>
<keyword evidence="2" id="KW-0963">Cytoplasm</keyword>
<dbReference type="Proteomes" id="UP000183365">
    <property type="component" value="Unassembled WGS sequence"/>
</dbReference>